<sequence length="64" mass="7862">MKVEALNEALARKYRQHPKVHFWSLRGLRRLKRTDFIDGVHLNRTTTWRFARQVRLALFCQRLR</sequence>
<reference evidence="1 2" key="1">
    <citation type="journal article" date="2017" name="Nat. Ecol. Evol.">
        <title>Scallop genome provides insights into evolution of bilaterian karyotype and development.</title>
        <authorList>
            <person name="Wang S."/>
            <person name="Zhang J."/>
            <person name="Jiao W."/>
            <person name="Li J."/>
            <person name="Xun X."/>
            <person name="Sun Y."/>
            <person name="Guo X."/>
            <person name="Huan P."/>
            <person name="Dong B."/>
            <person name="Zhang L."/>
            <person name="Hu X."/>
            <person name="Sun X."/>
            <person name="Wang J."/>
            <person name="Zhao C."/>
            <person name="Wang Y."/>
            <person name="Wang D."/>
            <person name="Huang X."/>
            <person name="Wang R."/>
            <person name="Lv J."/>
            <person name="Li Y."/>
            <person name="Zhang Z."/>
            <person name="Liu B."/>
            <person name="Lu W."/>
            <person name="Hui Y."/>
            <person name="Liang J."/>
            <person name="Zhou Z."/>
            <person name="Hou R."/>
            <person name="Li X."/>
            <person name="Liu Y."/>
            <person name="Li H."/>
            <person name="Ning X."/>
            <person name="Lin Y."/>
            <person name="Zhao L."/>
            <person name="Xing Q."/>
            <person name="Dou J."/>
            <person name="Li Y."/>
            <person name="Mao J."/>
            <person name="Guo H."/>
            <person name="Dou H."/>
            <person name="Li T."/>
            <person name="Mu C."/>
            <person name="Jiang W."/>
            <person name="Fu Q."/>
            <person name="Fu X."/>
            <person name="Miao Y."/>
            <person name="Liu J."/>
            <person name="Yu Q."/>
            <person name="Li R."/>
            <person name="Liao H."/>
            <person name="Li X."/>
            <person name="Kong Y."/>
            <person name="Jiang Z."/>
            <person name="Chourrout D."/>
            <person name="Li R."/>
            <person name="Bao Z."/>
        </authorList>
    </citation>
    <scope>NUCLEOTIDE SEQUENCE [LARGE SCALE GENOMIC DNA]</scope>
    <source>
        <strain evidence="1 2">PY_sf001</strain>
    </source>
</reference>
<dbReference type="EMBL" id="NEDP02076663">
    <property type="protein sequence ID" value="OWF36200.1"/>
    <property type="molecule type" value="Genomic_DNA"/>
</dbReference>
<evidence type="ECO:0000313" key="1">
    <source>
        <dbReference type="EMBL" id="OWF36200.1"/>
    </source>
</evidence>
<keyword evidence="2" id="KW-1185">Reference proteome</keyword>
<comment type="caution">
    <text evidence="1">The sequence shown here is derived from an EMBL/GenBank/DDBJ whole genome shotgun (WGS) entry which is preliminary data.</text>
</comment>
<gene>
    <name evidence="1" type="ORF">KP79_PYT03256</name>
</gene>
<dbReference type="Proteomes" id="UP000242188">
    <property type="component" value="Unassembled WGS sequence"/>
</dbReference>
<organism evidence="1 2">
    <name type="scientific">Mizuhopecten yessoensis</name>
    <name type="common">Japanese scallop</name>
    <name type="synonym">Patinopecten yessoensis</name>
    <dbReference type="NCBI Taxonomy" id="6573"/>
    <lineage>
        <taxon>Eukaryota</taxon>
        <taxon>Metazoa</taxon>
        <taxon>Spiralia</taxon>
        <taxon>Lophotrochozoa</taxon>
        <taxon>Mollusca</taxon>
        <taxon>Bivalvia</taxon>
        <taxon>Autobranchia</taxon>
        <taxon>Pteriomorphia</taxon>
        <taxon>Pectinida</taxon>
        <taxon>Pectinoidea</taxon>
        <taxon>Pectinidae</taxon>
        <taxon>Mizuhopecten</taxon>
    </lineage>
</organism>
<proteinExistence type="predicted"/>
<name>A0A210PI85_MIZYE</name>
<evidence type="ECO:0000313" key="2">
    <source>
        <dbReference type="Proteomes" id="UP000242188"/>
    </source>
</evidence>
<protein>
    <submittedName>
        <fullName evidence="1">Uncharacterized protein</fullName>
    </submittedName>
</protein>
<dbReference type="AlphaFoldDB" id="A0A210PI85"/>
<accession>A0A210PI85</accession>